<organism evidence="1 2">
    <name type="scientific">Panagrolaimus sp. JU765</name>
    <dbReference type="NCBI Taxonomy" id="591449"/>
    <lineage>
        <taxon>Eukaryota</taxon>
        <taxon>Metazoa</taxon>
        <taxon>Ecdysozoa</taxon>
        <taxon>Nematoda</taxon>
        <taxon>Chromadorea</taxon>
        <taxon>Rhabditida</taxon>
        <taxon>Tylenchina</taxon>
        <taxon>Panagrolaimomorpha</taxon>
        <taxon>Panagrolaimoidea</taxon>
        <taxon>Panagrolaimidae</taxon>
        <taxon>Panagrolaimus</taxon>
    </lineage>
</organism>
<dbReference type="WBParaSite" id="JU765_v2.g7036.t1">
    <property type="protein sequence ID" value="JU765_v2.g7036.t1"/>
    <property type="gene ID" value="JU765_v2.g7036"/>
</dbReference>
<sequence length="80" mass="9212">MGIGEELLQEIKQTPLIVHDESKSEPIGLNSGLDRNHHHLQSNILSTADQHFEHRELPLTEHSNNRDVFLNETHQTSKRI</sequence>
<name>A0AC34RI40_9BILA</name>
<reference evidence="2" key="1">
    <citation type="submission" date="2022-11" db="UniProtKB">
        <authorList>
            <consortium name="WormBaseParasite"/>
        </authorList>
    </citation>
    <scope>IDENTIFICATION</scope>
</reference>
<accession>A0AC34RI40</accession>
<evidence type="ECO:0000313" key="1">
    <source>
        <dbReference type="Proteomes" id="UP000887576"/>
    </source>
</evidence>
<proteinExistence type="predicted"/>
<protein>
    <submittedName>
        <fullName evidence="2">Uncharacterized protein</fullName>
    </submittedName>
</protein>
<dbReference type="Proteomes" id="UP000887576">
    <property type="component" value="Unplaced"/>
</dbReference>
<evidence type="ECO:0000313" key="2">
    <source>
        <dbReference type="WBParaSite" id="JU765_v2.g7036.t1"/>
    </source>
</evidence>